<evidence type="ECO:0000256" key="11">
    <source>
        <dbReference type="ARBA" id="ARBA00037124"/>
    </source>
</evidence>
<feature type="domain" description="Ketoreductase" evidence="21">
    <location>
        <begin position="13"/>
        <end position="158"/>
    </location>
</feature>
<keyword evidence="5" id="KW-0276">Fatty acid metabolism</keyword>
<dbReference type="InterPro" id="IPR036291">
    <property type="entry name" value="NAD(P)-bd_dom_sf"/>
</dbReference>
<comment type="catalytic activity">
    <reaction evidence="19">
        <text>(2E)-decenoyl-CoA + NADPH + H(+) = decanoyl-CoA + NADP(+)</text>
        <dbReference type="Rhea" id="RHEA:44960"/>
        <dbReference type="ChEBI" id="CHEBI:15378"/>
        <dbReference type="ChEBI" id="CHEBI:57783"/>
        <dbReference type="ChEBI" id="CHEBI:58349"/>
        <dbReference type="ChEBI" id="CHEBI:61406"/>
        <dbReference type="ChEBI" id="CHEBI:61430"/>
    </reaction>
    <physiologicalReaction direction="left-to-right" evidence="19">
        <dbReference type="Rhea" id="RHEA:44961"/>
    </physiologicalReaction>
</comment>
<dbReference type="SUPFAM" id="SSF51735">
    <property type="entry name" value="NAD(P)-binding Rossmann-fold domains"/>
    <property type="match status" value="1"/>
</dbReference>
<sequence>MSDPFRPDVLRGKRILVTGGGTGLGKELSRAFVARGAAVHICGRRPAVLEQTVAELGAQAQHGGAIEAHVCDVREAEQIESMVETIWQTGPLTGLVNNAAANFIAPSTEISPRGFAAVRSTVMDGALFSTLACGRRWIEQGLPGSVVSMLVTWVWTGSAYVLPSAMAKTAVHAMTMSLAVEWGRHGIRVNAVAPGPFPTDSAWEKLSPIPKANVGAVSSEQVPMRRFGRMEELSNLLTLLQSDGCNYLTGQNIAIDGGHHLAAPSTFADLSQLTASDWAEAKAVVRSRAEAEKAERAAGK</sequence>
<evidence type="ECO:0000259" key="21">
    <source>
        <dbReference type="SMART" id="SM00822"/>
    </source>
</evidence>
<dbReference type="Gene3D" id="3.40.50.720">
    <property type="entry name" value="NAD(P)-binding Rossmann-like Domain"/>
    <property type="match status" value="1"/>
</dbReference>
<keyword evidence="10" id="KW-0275">Fatty acid biosynthesis</keyword>
<evidence type="ECO:0000256" key="19">
    <source>
        <dbReference type="ARBA" id="ARBA00049386"/>
    </source>
</evidence>
<dbReference type="EMBL" id="VOSW01000036">
    <property type="protein sequence ID" value="KAE8758237.1"/>
    <property type="molecule type" value="Genomic_DNA"/>
</dbReference>
<protein>
    <recommendedName>
        <fullName evidence="14">Peroxisomal trans-2-enoyl-CoA reductase</fullName>
        <ecNumber evidence="13">1.3.1.38</ecNumber>
    </recommendedName>
</protein>
<dbReference type="InterPro" id="IPR052388">
    <property type="entry name" value="Peroxisomal_t2-enoyl-CoA_red"/>
</dbReference>
<dbReference type="InterPro" id="IPR057326">
    <property type="entry name" value="KR_dom"/>
</dbReference>
<dbReference type="InterPro" id="IPR002347">
    <property type="entry name" value="SDR_fam"/>
</dbReference>
<dbReference type="SMART" id="SM00822">
    <property type="entry name" value="PKS_KR"/>
    <property type="match status" value="1"/>
</dbReference>
<dbReference type="Pfam" id="PF13561">
    <property type="entry name" value="adh_short_C2"/>
    <property type="match status" value="1"/>
</dbReference>
<comment type="function">
    <text evidence="11">Participates in chain elongation of fatty acids. Catalyzes the reduction of trans-2-enoyl-CoAs of varying chain lengths from 6:1 to 16:1, having maximum activity with 10:1 CoA. Has no 2,4-dienoyl-CoA reductase activity.</text>
</comment>
<evidence type="ECO:0000256" key="16">
    <source>
        <dbReference type="ARBA" id="ARBA00048686"/>
    </source>
</evidence>
<dbReference type="PANTHER" id="PTHR24317:SF7">
    <property type="entry name" value="PEROXISOMAL TRANS-2-ENOYL-COA REDUCTASE"/>
    <property type="match status" value="1"/>
</dbReference>
<comment type="subcellular location">
    <subcellularLocation>
        <location evidence="1">Peroxisome</location>
    </subcellularLocation>
</comment>
<name>A0A6N6WC53_9BURK</name>
<reference evidence="22 23" key="1">
    <citation type="journal article" date="2020" name="Int. J. Syst. Evol. Microbiol.">
        <title>Paraburkholderia madseniana sp. nov., a phenolic acid-degrading bacterium isolated from acidic forest soil.</title>
        <authorList>
            <person name="Wilhelm R.C."/>
            <person name="Murphy S.J.L."/>
            <person name="Feriancek N.M."/>
            <person name="Karasz D.C."/>
            <person name="DeRito C.M."/>
            <person name="Newman J.D."/>
            <person name="Buckley D.H."/>
        </authorList>
    </citation>
    <scope>NUCLEOTIDE SEQUENCE [LARGE SCALE GENOMIC DNA]</scope>
    <source>
        <strain evidence="22 23">RP11</strain>
    </source>
</reference>
<accession>A0A6N6WC53</accession>
<dbReference type="OrthoDB" id="9775864at2"/>
<comment type="subunit">
    <text evidence="12">Interacts with PEX5, probably required to target it into peroxisomes.</text>
</comment>
<evidence type="ECO:0000313" key="22">
    <source>
        <dbReference type="EMBL" id="KAE8758237.1"/>
    </source>
</evidence>
<evidence type="ECO:0000313" key="23">
    <source>
        <dbReference type="Proteomes" id="UP000463700"/>
    </source>
</evidence>
<keyword evidence="6" id="KW-0521">NADP</keyword>
<comment type="caution">
    <text evidence="22">The sequence shown here is derived from an EMBL/GenBank/DDBJ whole genome shotgun (WGS) entry which is preliminary data.</text>
</comment>
<dbReference type="EC" id="1.3.1.38" evidence="13"/>
<keyword evidence="7" id="KW-0560">Oxidoreductase</keyword>
<comment type="pathway">
    <text evidence="2">Lipid metabolism.</text>
</comment>
<dbReference type="GO" id="GO:0006633">
    <property type="term" value="P:fatty acid biosynthetic process"/>
    <property type="evidence" value="ECO:0007669"/>
    <property type="project" value="UniProtKB-KW"/>
</dbReference>
<evidence type="ECO:0000256" key="20">
    <source>
        <dbReference type="ARBA" id="ARBA00049559"/>
    </source>
</evidence>
<keyword evidence="3" id="KW-0444">Lipid biosynthesis</keyword>
<dbReference type="PANTHER" id="PTHR24317">
    <property type="entry name" value="PEROXISOMAL TRANS-2-ENOYL-COA REDUCTASE"/>
    <property type="match status" value="1"/>
</dbReference>
<evidence type="ECO:0000256" key="6">
    <source>
        <dbReference type="ARBA" id="ARBA00022857"/>
    </source>
</evidence>
<comment type="catalytic activity">
    <reaction evidence="20">
        <text>(2E)-octenoyl-CoA + NADPH + H(+) = octanoyl-CoA + NADP(+)</text>
        <dbReference type="Rhea" id="RHEA:44952"/>
        <dbReference type="ChEBI" id="CHEBI:15378"/>
        <dbReference type="ChEBI" id="CHEBI:57386"/>
        <dbReference type="ChEBI" id="CHEBI:57783"/>
        <dbReference type="ChEBI" id="CHEBI:58349"/>
        <dbReference type="ChEBI" id="CHEBI:62242"/>
    </reaction>
    <physiologicalReaction direction="left-to-right" evidence="20">
        <dbReference type="Rhea" id="RHEA:44953"/>
    </physiologicalReaction>
</comment>
<comment type="catalytic activity">
    <reaction evidence="18">
        <text>a (2E)-enoyl-CoA + NADPH + H(+) = a 2,3-saturated acyl-CoA + NADP(+)</text>
        <dbReference type="Rhea" id="RHEA:33763"/>
        <dbReference type="ChEBI" id="CHEBI:15378"/>
        <dbReference type="ChEBI" id="CHEBI:57783"/>
        <dbReference type="ChEBI" id="CHEBI:58349"/>
        <dbReference type="ChEBI" id="CHEBI:58856"/>
        <dbReference type="ChEBI" id="CHEBI:65111"/>
        <dbReference type="EC" id="1.3.1.38"/>
    </reaction>
    <physiologicalReaction direction="left-to-right" evidence="18">
        <dbReference type="Rhea" id="RHEA:33764"/>
    </physiologicalReaction>
</comment>
<gene>
    <name evidence="22" type="ORF">FSO04_20010</name>
</gene>
<evidence type="ECO:0000256" key="2">
    <source>
        <dbReference type="ARBA" id="ARBA00005189"/>
    </source>
</evidence>
<evidence type="ECO:0000256" key="15">
    <source>
        <dbReference type="ARBA" id="ARBA00047570"/>
    </source>
</evidence>
<organism evidence="22 23">
    <name type="scientific">Paraburkholderia madseniana</name>
    <dbReference type="NCBI Taxonomy" id="2599607"/>
    <lineage>
        <taxon>Bacteria</taxon>
        <taxon>Pseudomonadati</taxon>
        <taxon>Pseudomonadota</taxon>
        <taxon>Betaproteobacteria</taxon>
        <taxon>Burkholderiales</taxon>
        <taxon>Burkholderiaceae</taxon>
        <taxon>Paraburkholderia</taxon>
    </lineage>
</organism>
<dbReference type="Proteomes" id="UP000463700">
    <property type="component" value="Unassembled WGS sequence"/>
</dbReference>
<evidence type="ECO:0000256" key="1">
    <source>
        <dbReference type="ARBA" id="ARBA00004275"/>
    </source>
</evidence>
<comment type="catalytic activity">
    <reaction evidence="17">
        <text>(2E)-hexenoyl-CoA + NADPH + H(+) = hexanoyl-CoA + NADP(+)</text>
        <dbReference type="Rhea" id="RHEA:44956"/>
        <dbReference type="ChEBI" id="CHEBI:15378"/>
        <dbReference type="ChEBI" id="CHEBI:57783"/>
        <dbReference type="ChEBI" id="CHEBI:58349"/>
        <dbReference type="ChEBI" id="CHEBI:62077"/>
        <dbReference type="ChEBI" id="CHEBI:62620"/>
    </reaction>
    <physiologicalReaction direction="left-to-right" evidence="17">
        <dbReference type="Rhea" id="RHEA:44957"/>
    </physiologicalReaction>
</comment>
<comment type="catalytic activity">
    <reaction evidence="16">
        <text>(2E)-tetradecenoyl-CoA + NADPH + H(+) = tetradecanoyl-CoA + NADP(+)</text>
        <dbReference type="Rhea" id="RHEA:44968"/>
        <dbReference type="ChEBI" id="CHEBI:15378"/>
        <dbReference type="ChEBI" id="CHEBI:57385"/>
        <dbReference type="ChEBI" id="CHEBI:57783"/>
        <dbReference type="ChEBI" id="CHEBI:58349"/>
        <dbReference type="ChEBI" id="CHEBI:61405"/>
    </reaction>
    <physiologicalReaction direction="left-to-right" evidence="16">
        <dbReference type="Rhea" id="RHEA:44969"/>
    </physiologicalReaction>
</comment>
<evidence type="ECO:0000256" key="12">
    <source>
        <dbReference type="ARBA" id="ARBA00038622"/>
    </source>
</evidence>
<evidence type="ECO:0000256" key="9">
    <source>
        <dbReference type="ARBA" id="ARBA00023140"/>
    </source>
</evidence>
<evidence type="ECO:0000256" key="13">
    <source>
        <dbReference type="ARBA" id="ARBA00038849"/>
    </source>
</evidence>
<proteinExistence type="predicted"/>
<evidence type="ECO:0000256" key="10">
    <source>
        <dbReference type="ARBA" id="ARBA00023160"/>
    </source>
</evidence>
<evidence type="ECO:0000256" key="4">
    <source>
        <dbReference type="ARBA" id="ARBA00022553"/>
    </source>
</evidence>
<comment type="catalytic activity">
    <reaction evidence="15">
        <text>(2E)-dodecenoyl-CoA + NADPH + H(+) = dodecanoyl-CoA + NADP(+)</text>
        <dbReference type="Rhea" id="RHEA:44964"/>
        <dbReference type="ChEBI" id="CHEBI:15378"/>
        <dbReference type="ChEBI" id="CHEBI:57330"/>
        <dbReference type="ChEBI" id="CHEBI:57375"/>
        <dbReference type="ChEBI" id="CHEBI:57783"/>
        <dbReference type="ChEBI" id="CHEBI:58349"/>
    </reaction>
    <physiologicalReaction direction="left-to-right" evidence="15">
        <dbReference type="Rhea" id="RHEA:44965"/>
    </physiologicalReaction>
</comment>
<evidence type="ECO:0000256" key="8">
    <source>
        <dbReference type="ARBA" id="ARBA00023098"/>
    </source>
</evidence>
<keyword evidence="8" id="KW-0443">Lipid metabolism</keyword>
<evidence type="ECO:0000256" key="3">
    <source>
        <dbReference type="ARBA" id="ARBA00022516"/>
    </source>
</evidence>
<evidence type="ECO:0000256" key="17">
    <source>
        <dbReference type="ARBA" id="ARBA00049108"/>
    </source>
</evidence>
<evidence type="ECO:0000256" key="5">
    <source>
        <dbReference type="ARBA" id="ARBA00022832"/>
    </source>
</evidence>
<evidence type="ECO:0000256" key="7">
    <source>
        <dbReference type="ARBA" id="ARBA00023002"/>
    </source>
</evidence>
<evidence type="ECO:0000256" key="18">
    <source>
        <dbReference type="ARBA" id="ARBA00049251"/>
    </source>
</evidence>
<keyword evidence="9" id="KW-0576">Peroxisome</keyword>
<dbReference type="AlphaFoldDB" id="A0A6N6WC53"/>
<evidence type="ECO:0000256" key="14">
    <source>
        <dbReference type="ARBA" id="ARBA00041063"/>
    </source>
</evidence>
<dbReference type="PRINTS" id="PR00081">
    <property type="entry name" value="GDHRDH"/>
</dbReference>
<dbReference type="GO" id="GO:0019166">
    <property type="term" value="F:trans-2-enoyl-CoA reductase (NADPH) activity"/>
    <property type="evidence" value="ECO:0007669"/>
    <property type="project" value="UniProtKB-EC"/>
</dbReference>
<keyword evidence="4" id="KW-0597">Phosphoprotein</keyword>